<dbReference type="GO" id="GO:0010181">
    <property type="term" value="F:FMN binding"/>
    <property type="evidence" value="ECO:0007669"/>
    <property type="project" value="UniProtKB-UniRule"/>
</dbReference>
<dbReference type="GO" id="GO:0016652">
    <property type="term" value="F:oxidoreductase activity, acting on NAD(P)H as acceptor"/>
    <property type="evidence" value="ECO:0007669"/>
    <property type="project" value="UniProtKB-UniRule"/>
</dbReference>
<dbReference type="Proteomes" id="UP000483379">
    <property type="component" value="Unassembled WGS sequence"/>
</dbReference>
<dbReference type="GO" id="GO:0016655">
    <property type="term" value="F:oxidoreductase activity, acting on NAD(P)H, quinone or similar compound as acceptor"/>
    <property type="evidence" value="ECO:0007669"/>
    <property type="project" value="InterPro"/>
</dbReference>
<dbReference type="EMBL" id="JAAIJQ010000031">
    <property type="protein sequence ID" value="NEV62615.1"/>
    <property type="molecule type" value="Genomic_DNA"/>
</dbReference>
<protein>
    <recommendedName>
        <fullName evidence="6">FMN dependent NADH:quinone oxidoreductase</fullName>
        <ecNumber evidence="6">1.6.5.-</ecNumber>
    </recommendedName>
    <alternativeName>
        <fullName evidence="6">Azo-dye reductase</fullName>
    </alternativeName>
    <alternativeName>
        <fullName evidence="6">FMN-dependent NADH-azo compound oxidoreductase</fullName>
    </alternativeName>
    <alternativeName>
        <fullName evidence="6">FMN-dependent NADH-azoreductase</fullName>
        <ecNumber evidence="6">1.7.1.17</ecNumber>
    </alternativeName>
</protein>
<dbReference type="EC" id="1.7.1.17" evidence="6"/>
<comment type="caution">
    <text evidence="8">The sequence shown here is derived from an EMBL/GenBank/DDBJ whole genome shotgun (WGS) entry which is preliminary data.</text>
</comment>
<feature type="binding site" evidence="6">
    <location>
        <begin position="140"/>
        <end position="143"/>
    </location>
    <ligand>
        <name>FMN</name>
        <dbReference type="ChEBI" id="CHEBI:58210"/>
    </ligand>
</feature>
<keyword evidence="9" id="KW-1185">Reference proteome</keyword>
<organism evidence="8 9">
    <name type="scientific">Thiorhodococcus minor</name>
    <dbReference type="NCBI Taxonomy" id="57489"/>
    <lineage>
        <taxon>Bacteria</taxon>
        <taxon>Pseudomonadati</taxon>
        <taxon>Pseudomonadota</taxon>
        <taxon>Gammaproteobacteria</taxon>
        <taxon>Chromatiales</taxon>
        <taxon>Chromatiaceae</taxon>
        <taxon>Thiorhodococcus</taxon>
    </lineage>
</organism>
<name>A0A6M0K2R8_9GAMM</name>
<comment type="cofactor">
    <cofactor evidence="6">
        <name>FMN</name>
        <dbReference type="ChEBI" id="CHEBI:58210"/>
    </cofactor>
    <text evidence="6">Binds 1 FMN per subunit.</text>
</comment>
<dbReference type="Pfam" id="PF02525">
    <property type="entry name" value="Flavodoxin_2"/>
    <property type="match status" value="1"/>
</dbReference>
<comment type="subunit">
    <text evidence="6">Homodimer.</text>
</comment>
<proteinExistence type="inferred from homology"/>
<accession>A0A6M0K2R8</accession>
<keyword evidence="3 6" id="KW-0560">Oxidoreductase</keyword>
<evidence type="ECO:0000256" key="1">
    <source>
        <dbReference type="ARBA" id="ARBA00022630"/>
    </source>
</evidence>
<evidence type="ECO:0000256" key="5">
    <source>
        <dbReference type="ARBA" id="ARBA00048542"/>
    </source>
</evidence>
<dbReference type="Gene3D" id="3.40.50.360">
    <property type="match status" value="1"/>
</dbReference>
<sequence length="201" mass="21920">MTKVLHIDSSLFSGEGVSSLLAGRYVARLREQDPTIEVLHRDLAADPIPHLDLKRLQAIGTPEAERTPEQRAIAAEADQLIAELQEADLLVLGVPMYNFAVPSQLKAWIDHVARAGVTFRYTADGPVGLLEGKRVVIVTSRGGFHRGQETDTQIDHIRTTLGLLGLTEIEVIYAEGLNLGEEQRAASIRKATEALQRLAAA</sequence>
<dbReference type="InterPro" id="IPR029039">
    <property type="entry name" value="Flavoprotein-like_sf"/>
</dbReference>
<dbReference type="EC" id="1.6.5.-" evidence="6"/>
<keyword evidence="2 6" id="KW-0288">FMN</keyword>
<reference evidence="8 9" key="1">
    <citation type="submission" date="2020-02" db="EMBL/GenBank/DDBJ databases">
        <title>Genome sequences of Thiorhodococcus mannitoliphagus and Thiorhodococcus minor, purple sulfur photosynthetic bacteria in the gammaproteobacterial family, Chromatiaceae.</title>
        <authorList>
            <person name="Aviles F.A."/>
            <person name="Meyer T.E."/>
            <person name="Kyndt J.A."/>
        </authorList>
    </citation>
    <scope>NUCLEOTIDE SEQUENCE [LARGE SCALE GENOMIC DNA]</scope>
    <source>
        <strain evidence="8 9">DSM 11518</strain>
    </source>
</reference>
<comment type="similarity">
    <text evidence="6">Belongs to the azoreductase type 1 family.</text>
</comment>
<dbReference type="AlphaFoldDB" id="A0A6M0K2R8"/>
<comment type="catalytic activity">
    <reaction evidence="6">
        <text>2 a quinone + NADH + H(+) = 2 a 1,4-benzosemiquinone + NAD(+)</text>
        <dbReference type="Rhea" id="RHEA:65952"/>
        <dbReference type="ChEBI" id="CHEBI:15378"/>
        <dbReference type="ChEBI" id="CHEBI:57540"/>
        <dbReference type="ChEBI" id="CHEBI:57945"/>
        <dbReference type="ChEBI" id="CHEBI:132124"/>
        <dbReference type="ChEBI" id="CHEBI:134225"/>
    </reaction>
</comment>
<dbReference type="RefSeq" id="WP_164453084.1">
    <property type="nucleotide sequence ID" value="NZ_JAAIJQ010000031.1"/>
</dbReference>
<feature type="binding site" evidence="6">
    <location>
        <begin position="96"/>
        <end position="99"/>
    </location>
    <ligand>
        <name>FMN</name>
        <dbReference type="ChEBI" id="CHEBI:58210"/>
    </ligand>
</feature>
<comment type="function">
    <text evidence="6">Quinone reductase that provides resistance to thiol-specific stress caused by electrophilic quinones.</text>
</comment>
<feature type="binding site" evidence="6">
    <location>
        <position position="10"/>
    </location>
    <ligand>
        <name>FMN</name>
        <dbReference type="ChEBI" id="CHEBI:58210"/>
    </ligand>
</feature>
<dbReference type="HAMAP" id="MF_01216">
    <property type="entry name" value="Azoreductase_type1"/>
    <property type="match status" value="1"/>
</dbReference>
<feature type="domain" description="Flavodoxin-like fold" evidence="7">
    <location>
        <begin position="2"/>
        <end position="197"/>
    </location>
</feature>
<evidence type="ECO:0000256" key="4">
    <source>
        <dbReference type="ARBA" id="ARBA00023027"/>
    </source>
</evidence>
<comment type="function">
    <text evidence="6">Also exhibits azoreductase activity. Catalyzes the reductive cleavage of the azo bond in aromatic azo compounds to the corresponding amines.</text>
</comment>
<evidence type="ECO:0000259" key="7">
    <source>
        <dbReference type="Pfam" id="PF02525"/>
    </source>
</evidence>
<dbReference type="InterPro" id="IPR050104">
    <property type="entry name" value="FMN-dep_NADH:Q_OxRdtase_AzoR1"/>
</dbReference>
<comment type="catalytic activity">
    <reaction evidence="5">
        <text>N,N-dimethyl-1,4-phenylenediamine + anthranilate + 2 NAD(+) = 2-(4-dimethylaminophenyl)diazenylbenzoate + 2 NADH + 2 H(+)</text>
        <dbReference type="Rhea" id="RHEA:55872"/>
        <dbReference type="ChEBI" id="CHEBI:15378"/>
        <dbReference type="ChEBI" id="CHEBI:15783"/>
        <dbReference type="ChEBI" id="CHEBI:16567"/>
        <dbReference type="ChEBI" id="CHEBI:57540"/>
        <dbReference type="ChEBI" id="CHEBI:57945"/>
        <dbReference type="ChEBI" id="CHEBI:71579"/>
        <dbReference type="EC" id="1.7.1.17"/>
    </reaction>
    <physiologicalReaction direction="right-to-left" evidence="5">
        <dbReference type="Rhea" id="RHEA:55874"/>
    </physiologicalReaction>
</comment>
<evidence type="ECO:0000313" key="8">
    <source>
        <dbReference type="EMBL" id="NEV62615.1"/>
    </source>
</evidence>
<comment type="caution">
    <text evidence="6">Lacks conserved residue(s) required for the propagation of feature annotation.</text>
</comment>
<keyword evidence="1 6" id="KW-0285">Flavoprotein</keyword>
<dbReference type="GO" id="GO:0009055">
    <property type="term" value="F:electron transfer activity"/>
    <property type="evidence" value="ECO:0007669"/>
    <property type="project" value="UniProtKB-UniRule"/>
</dbReference>
<dbReference type="SUPFAM" id="SSF52218">
    <property type="entry name" value="Flavoproteins"/>
    <property type="match status" value="1"/>
</dbReference>
<gene>
    <name evidence="6" type="primary">azoR</name>
    <name evidence="8" type="ORF">G3446_12055</name>
</gene>
<dbReference type="InterPro" id="IPR023048">
    <property type="entry name" value="NADH:quinone_OxRdtase_FMN_depd"/>
</dbReference>
<evidence type="ECO:0000313" key="9">
    <source>
        <dbReference type="Proteomes" id="UP000483379"/>
    </source>
</evidence>
<evidence type="ECO:0000256" key="3">
    <source>
        <dbReference type="ARBA" id="ARBA00023002"/>
    </source>
</evidence>
<evidence type="ECO:0000256" key="6">
    <source>
        <dbReference type="HAMAP-Rule" id="MF_01216"/>
    </source>
</evidence>
<keyword evidence="4 6" id="KW-0520">NAD</keyword>
<evidence type="ECO:0000256" key="2">
    <source>
        <dbReference type="ARBA" id="ARBA00022643"/>
    </source>
</evidence>
<dbReference type="InterPro" id="IPR003680">
    <property type="entry name" value="Flavodoxin_fold"/>
</dbReference>
<dbReference type="PANTHER" id="PTHR43741">
    <property type="entry name" value="FMN-DEPENDENT NADH-AZOREDUCTASE 1"/>
    <property type="match status" value="1"/>
</dbReference>
<dbReference type="PANTHER" id="PTHR43741:SF4">
    <property type="entry name" value="FMN-DEPENDENT NADH:QUINONE OXIDOREDUCTASE"/>
    <property type="match status" value="1"/>
</dbReference>